<dbReference type="AlphaFoldDB" id="A0A9Q9SIH5"/>
<dbReference type="RefSeq" id="WP_174992826.1">
    <property type="nucleotide sequence ID" value="NZ_CABVPX010000011.1"/>
</dbReference>
<dbReference type="Gene3D" id="3.30.1340.30">
    <property type="match status" value="1"/>
</dbReference>
<feature type="signal peptide" evidence="2">
    <location>
        <begin position="1"/>
        <end position="23"/>
    </location>
</feature>
<gene>
    <name evidence="4" type="ORF">BAR24066_03063</name>
</gene>
<evidence type="ECO:0000256" key="2">
    <source>
        <dbReference type="SAM" id="SignalP"/>
    </source>
</evidence>
<dbReference type="InterPro" id="IPR051686">
    <property type="entry name" value="Lipoprotein_DolP"/>
</dbReference>
<proteinExistence type="predicted"/>
<dbReference type="PANTHER" id="PTHR34606:SF15">
    <property type="entry name" value="BON DOMAIN-CONTAINING PROTEIN"/>
    <property type="match status" value="1"/>
</dbReference>
<dbReference type="SMART" id="SM00749">
    <property type="entry name" value="BON"/>
    <property type="match status" value="1"/>
</dbReference>
<dbReference type="Pfam" id="PF04972">
    <property type="entry name" value="BON"/>
    <property type="match status" value="1"/>
</dbReference>
<feature type="region of interest" description="Disordered" evidence="1">
    <location>
        <begin position="33"/>
        <end position="73"/>
    </location>
</feature>
<evidence type="ECO:0000313" key="5">
    <source>
        <dbReference type="Proteomes" id="UP000494172"/>
    </source>
</evidence>
<dbReference type="PROSITE" id="PS50914">
    <property type="entry name" value="BON"/>
    <property type="match status" value="1"/>
</dbReference>
<sequence>MRTSFRLATALLMAACWSITACAQPDAASAAAPSSAAPVAPVAQESAQAQAPAPAGLSPSQRKAADRKLKRRVSTALARTKNLNVTRILVRVRDGSVTLSGSVMDTSQVALAAMVARGVDGVTSVSNLLRIDGQQP</sequence>
<evidence type="ECO:0000313" key="4">
    <source>
        <dbReference type="EMBL" id="VWB65817.1"/>
    </source>
</evidence>
<keyword evidence="2" id="KW-0732">Signal</keyword>
<dbReference type="Proteomes" id="UP000494172">
    <property type="component" value="Unassembled WGS sequence"/>
</dbReference>
<dbReference type="PROSITE" id="PS51257">
    <property type="entry name" value="PROKAR_LIPOPROTEIN"/>
    <property type="match status" value="1"/>
</dbReference>
<feature type="compositionally biased region" description="Low complexity" evidence="1">
    <location>
        <begin position="33"/>
        <end position="61"/>
    </location>
</feature>
<evidence type="ECO:0000259" key="3">
    <source>
        <dbReference type="PROSITE" id="PS50914"/>
    </source>
</evidence>
<protein>
    <submittedName>
        <fullName evidence="4">Transporter</fullName>
    </submittedName>
</protein>
<reference evidence="4 5" key="1">
    <citation type="submission" date="2019-09" db="EMBL/GenBank/DDBJ databases">
        <authorList>
            <person name="Depoorter E."/>
        </authorList>
    </citation>
    <scope>NUCLEOTIDE SEQUENCE [LARGE SCALE GENOMIC DNA]</scope>
    <source>
        <strain evidence="4">LMG 24066</strain>
    </source>
</reference>
<feature type="chain" id="PRO_5040124029" evidence="2">
    <location>
        <begin position="24"/>
        <end position="136"/>
    </location>
</feature>
<evidence type="ECO:0000256" key="1">
    <source>
        <dbReference type="SAM" id="MobiDB-lite"/>
    </source>
</evidence>
<dbReference type="InterPro" id="IPR007055">
    <property type="entry name" value="BON_dom"/>
</dbReference>
<dbReference type="PANTHER" id="PTHR34606">
    <property type="entry name" value="BON DOMAIN-CONTAINING PROTEIN"/>
    <property type="match status" value="1"/>
</dbReference>
<dbReference type="InterPro" id="IPR014004">
    <property type="entry name" value="Transpt-assoc_nodulatn_dom_bac"/>
</dbReference>
<organism evidence="4 5">
    <name type="scientific">Burkholderia arboris</name>
    <dbReference type="NCBI Taxonomy" id="488730"/>
    <lineage>
        <taxon>Bacteria</taxon>
        <taxon>Pseudomonadati</taxon>
        <taxon>Pseudomonadota</taxon>
        <taxon>Betaproteobacteria</taxon>
        <taxon>Burkholderiales</taxon>
        <taxon>Burkholderiaceae</taxon>
        <taxon>Burkholderia</taxon>
        <taxon>Burkholderia cepacia complex</taxon>
    </lineage>
</organism>
<feature type="domain" description="BON" evidence="3">
    <location>
        <begin position="65"/>
        <end position="133"/>
    </location>
</feature>
<accession>A0A9Q9SIH5</accession>
<name>A0A9Q9SIH5_9BURK</name>
<dbReference type="EMBL" id="CABVPX010000011">
    <property type="protein sequence ID" value="VWB65817.1"/>
    <property type="molecule type" value="Genomic_DNA"/>
</dbReference>
<comment type="caution">
    <text evidence="4">The sequence shown here is derived from an EMBL/GenBank/DDBJ whole genome shotgun (WGS) entry which is preliminary data.</text>
</comment>